<comment type="caution">
    <text evidence="1">The sequence shown here is derived from an EMBL/GenBank/DDBJ whole genome shotgun (WGS) entry which is preliminary data.</text>
</comment>
<name>A0A558BT08_9BACT</name>
<evidence type="ECO:0000313" key="2">
    <source>
        <dbReference type="Proteomes" id="UP000317624"/>
    </source>
</evidence>
<accession>A0A558BT08</accession>
<dbReference type="AlphaFoldDB" id="A0A558BT08"/>
<evidence type="ECO:0000313" key="1">
    <source>
        <dbReference type="EMBL" id="TVT39619.1"/>
    </source>
</evidence>
<protein>
    <submittedName>
        <fullName evidence="1">Uncharacterized protein</fullName>
    </submittedName>
</protein>
<dbReference type="Proteomes" id="UP000317624">
    <property type="component" value="Unassembled WGS sequence"/>
</dbReference>
<reference evidence="1 2" key="1">
    <citation type="submission" date="2019-07" db="EMBL/GenBank/DDBJ databases">
        <title>Hymenobacter sp. straun FUR1 Genome sequencing and assembly.</title>
        <authorList>
            <person name="Chhetri G."/>
        </authorList>
    </citation>
    <scope>NUCLEOTIDE SEQUENCE [LARGE SCALE GENOMIC DNA]</scope>
    <source>
        <strain evidence="1 2">Fur1</strain>
    </source>
</reference>
<keyword evidence="2" id="KW-1185">Reference proteome</keyword>
<dbReference type="RefSeq" id="WP_144850664.1">
    <property type="nucleotide sequence ID" value="NZ_VMRJ01000004.1"/>
</dbReference>
<dbReference type="EMBL" id="VMRJ01000004">
    <property type="protein sequence ID" value="TVT39619.1"/>
    <property type="molecule type" value="Genomic_DNA"/>
</dbReference>
<organism evidence="1 2">
    <name type="scientific">Hymenobacter setariae</name>
    <dbReference type="NCBI Taxonomy" id="2594794"/>
    <lineage>
        <taxon>Bacteria</taxon>
        <taxon>Pseudomonadati</taxon>
        <taxon>Bacteroidota</taxon>
        <taxon>Cytophagia</taxon>
        <taxon>Cytophagales</taxon>
        <taxon>Hymenobacteraceae</taxon>
        <taxon>Hymenobacter</taxon>
    </lineage>
</organism>
<sequence length="183" mass="20545">MSYPHLSPETITECSRAAYAYSHDCYCIIYWACADYLPRSQYHGLATKWLCASVFRAGSLEQGDRYVVGVSAETGPELLRYLRTALEDLSSGERPDPSLLATDYAQRMLSTALSHPMLTSYQLLRILHSLLPRLPRHEAQTLTTQLQQAIDQRSREAYIPPQGNGWIALAPQTTEPLPLPSAY</sequence>
<proteinExistence type="predicted"/>
<gene>
    <name evidence="1" type="ORF">FNT36_18430</name>
</gene>